<dbReference type="InterPro" id="IPR036865">
    <property type="entry name" value="CRAL-TRIO_dom_sf"/>
</dbReference>
<dbReference type="SUPFAM" id="SSF52087">
    <property type="entry name" value="CRAL/TRIO domain"/>
    <property type="match status" value="1"/>
</dbReference>
<keyword evidence="3" id="KW-1185">Reference proteome</keyword>
<dbReference type="PROSITE" id="PS50191">
    <property type="entry name" value="CRAL_TRIO"/>
    <property type="match status" value="1"/>
</dbReference>
<dbReference type="EMBL" id="NBIV01000169">
    <property type="protein sequence ID" value="PXF42277.1"/>
    <property type="molecule type" value="Genomic_DNA"/>
</dbReference>
<evidence type="ECO:0000259" key="1">
    <source>
        <dbReference type="PROSITE" id="PS50191"/>
    </source>
</evidence>
<dbReference type="AlphaFoldDB" id="A0A2V3IJM5"/>
<dbReference type="PANTHER" id="PTHR45824:SF29">
    <property type="entry name" value="GH16843P"/>
    <property type="match status" value="1"/>
</dbReference>
<dbReference type="SMART" id="SM00516">
    <property type="entry name" value="SEC14"/>
    <property type="match status" value="1"/>
</dbReference>
<evidence type="ECO:0000313" key="3">
    <source>
        <dbReference type="Proteomes" id="UP000247409"/>
    </source>
</evidence>
<dbReference type="CDD" id="cd00170">
    <property type="entry name" value="SEC14"/>
    <property type="match status" value="1"/>
</dbReference>
<dbReference type="PANTHER" id="PTHR45824">
    <property type="entry name" value="GH16843P"/>
    <property type="match status" value="1"/>
</dbReference>
<evidence type="ECO:0000313" key="2">
    <source>
        <dbReference type="EMBL" id="PXF42277.1"/>
    </source>
</evidence>
<name>A0A2V3IJM5_9FLOR</name>
<gene>
    <name evidence="2" type="ORF">BWQ96_07996</name>
</gene>
<dbReference type="Proteomes" id="UP000247409">
    <property type="component" value="Unassembled WGS sequence"/>
</dbReference>
<organism evidence="2 3">
    <name type="scientific">Gracilariopsis chorda</name>
    <dbReference type="NCBI Taxonomy" id="448386"/>
    <lineage>
        <taxon>Eukaryota</taxon>
        <taxon>Rhodophyta</taxon>
        <taxon>Florideophyceae</taxon>
        <taxon>Rhodymeniophycidae</taxon>
        <taxon>Gracilariales</taxon>
        <taxon>Gracilariaceae</taxon>
        <taxon>Gracilariopsis</taxon>
    </lineage>
</organism>
<comment type="caution">
    <text evidence="2">The sequence shown here is derived from an EMBL/GenBank/DDBJ whole genome shotgun (WGS) entry which is preliminary data.</text>
</comment>
<dbReference type="OrthoDB" id="1434354at2759"/>
<protein>
    <submittedName>
        <fullName evidence="2">Phosphatidylinositol transfer protein CSR1</fullName>
    </submittedName>
</protein>
<reference evidence="2 3" key="1">
    <citation type="journal article" date="2018" name="Mol. Biol. Evol.">
        <title>Analysis of the draft genome of the red seaweed Gracilariopsis chorda provides insights into genome size evolution in Rhodophyta.</title>
        <authorList>
            <person name="Lee J."/>
            <person name="Yang E.C."/>
            <person name="Graf L."/>
            <person name="Yang J.H."/>
            <person name="Qiu H."/>
            <person name="Zel Zion U."/>
            <person name="Chan C.X."/>
            <person name="Stephens T.G."/>
            <person name="Weber A.P.M."/>
            <person name="Boo G.H."/>
            <person name="Boo S.M."/>
            <person name="Kim K.M."/>
            <person name="Shin Y."/>
            <person name="Jung M."/>
            <person name="Lee S.J."/>
            <person name="Yim H.S."/>
            <person name="Lee J.H."/>
            <person name="Bhattacharya D."/>
            <person name="Yoon H.S."/>
        </authorList>
    </citation>
    <scope>NUCLEOTIDE SEQUENCE [LARGE SCALE GENOMIC DNA]</scope>
    <source>
        <strain evidence="2 3">SKKU-2015</strain>
        <tissue evidence="2">Whole body</tissue>
    </source>
</reference>
<accession>A0A2V3IJM5</accession>
<dbReference type="InterPro" id="IPR052578">
    <property type="entry name" value="PI_Transfer_CRAL-TRIO"/>
</dbReference>
<dbReference type="InterPro" id="IPR001251">
    <property type="entry name" value="CRAL-TRIO_dom"/>
</dbReference>
<proteinExistence type="predicted"/>
<dbReference type="Gene3D" id="3.40.525.10">
    <property type="entry name" value="CRAL-TRIO lipid binding domain"/>
    <property type="match status" value="1"/>
</dbReference>
<sequence>MSSYFSFHRTVSKPIEDAPITSLAEHEASALSALDERINHIFLPSDTKLHAHDPWLTLTEQQRHCLLIRFLRYNLLHIENARSHIHKVATWRSTQRPWNLPISDMQGTPAGIPILSDVIRGREGDVLIFIPTRYYQKSLVDRSAQVTAIKAFFEYCSYAAHGLKATSGIMLVDFAALQLKQVDLVALKNAINIFLSFYPEVLKKVILVNYPRWIHGTWKCIVPLLDARTIAKVVWMHNGDALRTELHKYYDPEHLPLWLGGECKNGTMRLYSGYQLCPEECMAKLWS</sequence>
<feature type="domain" description="CRAL-TRIO" evidence="1">
    <location>
        <begin position="109"/>
        <end position="267"/>
    </location>
</feature>
<dbReference type="Pfam" id="PF00650">
    <property type="entry name" value="CRAL_TRIO"/>
    <property type="match status" value="1"/>
</dbReference>
<dbReference type="GO" id="GO:0008526">
    <property type="term" value="F:phosphatidylinositol transfer activity"/>
    <property type="evidence" value="ECO:0007669"/>
    <property type="project" value="TreeGrafter"/>
</dbReference>